<dbReference type="Proteomes" id="UP000271889">
    <property type="component" value="Unassembled WGS sequence"/>
</dbReference>
<keyword evidence="2" id="KW-1185">Reference proteome</keyword>
<evidence type="ECO:0000313" key="1">
    <source>
        <dbReference type="EMBL" id="VDK61696.1"/>
    </source>
</evidence>
<organism evidence="1 2">
    <name type="scientific">Cylicostephanus goldi</name>
    <name type="common">Nematode worm</name>
    <dbReference type="NCBI Taxonomy" id="71465"/>
    <lineage>
        <taxon>Eukaryota</taxon>
        <taxon>Metazoa</taxon>
        <taxon>Ecdysozoa</taxon>
        <taxon>Nematoda</taxon>
        <taxon>Chromadorea</taxon>
        <taxon>Rhabditida</taxon>
        <taxon>Rhabditina</taxon>
        <taxon>Rhabditomorpha</taxon>
        <taxon>Strongyloidea</taxon>
        <taxon>Strongylidae</taxon>
        <taxon>Cylicostephanus</taxon>
    </lineage>
</organism>
<dbReference type="InterPro" id="IPR019534">
    <property type="entry name" value="DUF2452"/>
</dbReference>
<accession>A0A3P6RHT1</accession>
<dbReference type="PANTHER" id="PTHR14553">
    <property type="entry name" value="UNCHARACTERIZED PROTEIN C1ORF50"/>
    <property type="match status" value="1"/>
</dbReference>
<dbReference type="AlphaFoldDB" id="A0A3P6RHT1"/>
<dbReference type="Pfam" id="PF10504">
    <property type="entry name" value="DUF2452"/>
    <property type="match status" value="1"/>
</dbReference>
<reference evidence="1 2" key="1">
    <citation type="submission" date="2018-11" db="EMBL/GenBank/DDBJ databases">
        <authorList>
            <consortium name="Pathogen Informatics"/>
        </authorList>
    </citation>
    <scope>NUCLEOTIDE SEQUENCE [LARGE SCALE GENOMIC DNA]</scope>
</reference>
<evidence type="ECO:0000313" key="2">
    <source>
        <dbReference type="Proteomes" id="UP000271889"/>
    </source>
</evidence>
<dbReference type="EMBL" id="UYRV01016163">
    <property type="protein sequence ID" value="VDK61696.1"/>
    <property type="molecule type" value="Genomic_DNA"/>
</dbReference>
<dbReference type="PANTHER" id="PTHR14553:SF1">
    <property type="entry name" value="SIMILAR TO CHROMOSOME 1 OPEN READING FRAME 50"/>
    <property type="match status" value="1"/>
</dbReference>
<dbReference type="OrthoDB" id="9995764at2759"/>
<protein>
    <submittedName>
        <fullName evidence="1">Uncharacterized protein</fullName>
    </submittedName>
</protein>
<gene>
    <name evidence="1" type="ORF">CGOC_LOCUS5353</name>
</gene>
<sequence>MLTDKNHHHVERVLYRILARYFSLLSPEEWSREDKTKEYVASYRMEMDRSFTPMADVAKRDAQFRSMEAFLKQSKFKNEFNMGMILSAEQSGS</sequence>
<name>A0A3P6RHT1_CYLGO</name>
<proteinExistence type="predicted"/>